<dbReference type="Proteomes" id="UP000789860">
    <property type="component" value="Unassembled WGS sequence"/>
</dbReference>
<evidence type="ECO:0000313" key="1">
    <source>
        <dbReference type="EMBL" id="CAG8492004.1"/>
    </source>
</evidence>
<keyword evidence="2" id="KW-1185">Reference proteome</keyword>
<organism evidence="1 2">
    <name type="scientific">Scutellospora calospora</name>
    <dbReference type="NCBI Taxonomy" id="85575"/>
    <lineage>
        <taxon>Eukaryota</taxon>
        <taxon>Fungi</taxon>
        <taxon>Fungi incertae sedis</taxon>
        <taxon>Mucoromycota</taxon>
        <taxon>Glomeromycotina</taxon>
        <taxon>Glomeromycetes</taxon>
        <taxon>Diversisporales</taxon>
        <taxon>Gigasporaceae</taxon>
        <taxon>Scutellospora</taxon>
    </lineage>
</organism>
<accession>A0ACA9KUE6</accession>
<feature type="non-terminal residue" evidence="1">
    <location>
        <position position="1"/>
    </location>
</feature>
<proteinExistence type="predicted"/>
<sequence>NELTECSFETTDNTINLTESMSTEPIVELTNTSEKTLIQVLDQTKITEKLFRIITNNAFSMLAAERELKLVSLIIKNVRDFVTKIQHSTRLNESLKTIYKLENKPELKSNLDIETQWNNNDWLVVNSLIQLLELFFIATKILSISMYPTISNEYIDEPTAIELYKNDTQLTNINLWSRENKWLFFESLISEQNSEQITVEDEIT</sequence>
<reference evidence="1" key="1">
    <citation type="submission" date="2021-06" db="EMBL/GenBank/DDBJ databases">
        <authorList>
            <person name="Kallberg Y."/>
            <person name="Tangrot J."/>
            <person name="Rosling A."/>
        </authorList>
    </citation>
    <scope>NUCLEOTIDE SEQUENCE</scope>
    <source>
        <strain evidence="1">AU212A</strain>
    </source>
</reference>
<comment type="caution">
    <text evidence="1">The sequence shown here is derived from an EMBL/GenBank/DDBJ whole genome shotgun (WGS) entry which is preliminary data.</text>
</comment>
<name>A0ACA9KUE6_9GLOM</name>
<dbReference type="EMBL" id="CAJVPM010002755">
    <property type="protein sequence ID" value="CAG8492004.1"/>
    <property type="molecule type" value="Genomic_DNA"/>
</dbReference>
<evidence type="ECO:0000313" key="2">
    <source>
        <dbReference type="Proteomes" id="UP000789860"/>
    </source>
</evidence>
<protein>
    <submittedName>
        <fullName evidence="1">783_t:CDS:1</fullName>
    </submittedName>
</protein>
<gene>
    <name evidence="1" type="ORF">SCALOS_LOCUS2863</name>
</gene>